<proteinExistence type="predicted"/>
<evidence type="ECO:0000313" key="3">
    <source>
        <dbReference type="EMBL" id="TLX69819.1"/>
    </source>
</evidence>
<keyword evidence="2" id="KW-0732">Signal</keyword>
<dbReference type="Proteomes" id="UP000306635">
    <property type="component" value="Unassembled WGS sequence"/>
</dbReference>
<reference evidence="3 4" key="1">
    <citation type="submission" date="2019-04" db="EMBL/GenBank/DDBJ databases">
        <authorList>
            <person name="Li M."/>
        </authorList>
    </citation>
    <scope>NUCLEOTIDE SEQUENCE [LARGE SCALE GENOMIC DNA]</scope>
    <source>
        <strain evidence="3 4">LAM1902</strain>
    </source>
</reference>
<dbReference type="InterPro" id="IPR008020">
    <property type="entry name" value="G8P"/>
</dbReference>
<evidence type="ECO:0000256" key="1">
    <source>
        <dbReference type="SAM" id="Phobius"/>
    </source>
</evidence>
<dbReference type="OrthoDB" id="7001384at2"/>
<dbReference type="Gene3D" id="1.20.5.230">
    <property type="match status" value="1"/>
</dbReference>
<name>A0A5R9QKP7_9PSED</name>
<feature type="signal peptide" evidence="2">
    <location>
        <begin position="1"/>
        <end position="36"/>
    </location>
</feature>
<keyword evidence="1" id="KW-0472">Membrane</keyword>
<accession>A0A5R9QKP7</accession>
<organism evidence="3 4">
    <name type="scientific">Pseudomonas nicosulfuronedens</name>
    <dbReference type="NCBI Taxonomy" id="2571105"/>
    <lineage>
        <taxon>Bacteria</taxon>
        <taxon>Pseudomonadati</taxon>
        <taxon>Pseudomonadota</taxon>
        <taxon>Gammaproteobacteria</taxon>
        <taxon>Pseudomonadales</taxon>
        <taxon>Pseudomonadaceae</taxon>
        <taxon>Pseudomonas</taxon>
    </lineage>
</organism>
<protein>
    <submittedName>
        <fullName evidence="3">Capsid protein</fullName>
    </submittedName>
</protein>
<evidence type="ECO:0000313" key="4">
    <source>
        <dbReference type="Proteomes" id="UP000306635"/>
    </source>
</evidence>
<sequence length="83" mass="8621">MKGMKQQIAKFNPIRSFRNVCIAGTVTAVTSVPAFAASVIDTSSVEQAISDGKGDMSNIGGYIVGALVILAVAGLIYSMLRKA</sequence>
<evidence type="ECO:0000256" key="2">
    <source>
        <dbReference type="SAM" id="SignalP"/>
    </source>
</evidence>
<dbReference type="SUPFAM" id="SSF57987">
    <property type="entry name" value="Inovirus (filamentous phage) major coat protein"/>
    <property type="match status" value="1"/>
</dbReference>
<keyword evidence="4" id="KW-1185">Reference proteome</keyword>
<feature type="transmembrane region" description="Helical" evidence="1">
    <location>
        <begin position="60"/>
        <end position="80"/>
    </location>
</feature>
<dbReference type="AlphaFoldDB" id="A0A5R9QKP7"/>
<dbReference type="RefSeq" id="WP_138526896.1">
    <property type="nucleotide sequence ID" value="NZ_SWDV01000074.1"/>
</dbReference>
<gene>
    <name evidence="3" type="ORF">FAS41_29945</name>
</gene>
<comment type="caution">
    <text evidence="3">The sequence shown here is derived from an EMBL/GenBank/DDBJ whole genome shotgun (WGS) entry which is preliminary data.</text>
</comment>
<dbReference type="SMR" id="A0A5R9QKP7"/>
<dbReference type="Pfam" id="PF05356">
    <property type="entry name" value="Phage_Coat_B"/>
    <property type="match status" value="1"/>
</dbReference>
<dbReference type="EMBL" id="SWDV01000074">
    <property type="protein sequence ID" value="TLX69819.1"/>
    <property type="molecule type" value="Genomic_DNA"/>
</dbReference>
<keyword evidence="1" id="KW-1133">Transmembrane helix</keyword>
<feature type="chain" id="PRO_5024437623" evidence="2">
    <location>
        <begin position="37"/>
        <end position="83"/>
    </location>
</feature>
<keyword evidence="1" id="KW-0812">Transmembrane</keyword>